<dbReference type="RefSeq" id="WP_145775458.1">
    <property type="nucleotide sequence ID" value="NZ_BAAATQ010000017.1"/>
</dbReference>
<accession>A0A562IDA9</accession>
<organism evidence="2 3">
    <name type="scientific">Micromonospora olivasterospora</name>
    <dbReference type="NCBI Taxonomy" id="1880"/>
    <lineage>
        <taxon>Bacteria</taxon>
        <taxon>Bacillati</taxon>
        <taxon>Actinomycetota</taxon>
        <taxon>Actinomycetes</taxon>
        <taxon>Micromonosporales</taxon>
        <taxon>Micromonosporaceae</taxon>
        <taxon>Micromonospora</taxon>
    </lineage>
</organism>
<evidence type="ECO:0008006" key="4">
    <source>
        <dbReference type="Google" id="ProtNLM"/>
    </source>
</evidence>
<dbReference type="EMBL" id="VLKE01000001">
    <property type="protein sequence ID" value="TWH68715.1"/>
    <property type="molecule type" value="Genomic_DNA"/>
</dbReference>
<dbReference type="AlphaFoldDB" id="A0A562IDA9"/>
<feature type="compositionally biased region" description="Basic and acidic residues" evidence="1">
    <location>
        <begin position="1"/>
        <end position="19"/>
    </location>
</feature>
<name>A0A562IDA9_MICOL</name>
<proteinExistence type="predicted"/>
<comment type="caution">
    <text evidence="2">The sequence shown here is derived from an EMBL/GenBank/DDBJ whole genome shotgun (WGS) entry which is preliminary data.</text>
</comment>
<sequence>MPNLPDDRYQQDNQRRWRDAGGFPAQPPYREARVPRGTEATLSWAQLDRQPAGAASRHGLNAR</sequence>
<evidence type="ECO:0000313" key="2">
    <source>
        <dbReference type="EMBL" id="TWH68715.1"/>
    </source>
</evidence>
<gene>
    <name evidence="2" type="ORF">JD77_03713</name>
</gene>
<protein>
    <recommendedName>
        <fullName evidence="4">DNA repair protein</fullName>
    </recommendedName>
</protein>
<dbReference type="OrthoDB" id="3395989at2"/>
<evidence type="ECO:0000256" key="1">
    <source>
        <dbReference type="SAM" id="MobiDB-lite"/>
    </source>
</evidence>
<feature type="region of interest" description="Disordered" evidence="1">
    <location>
        <begin position="1"/>
        <end position="63"/>
    </location>
</feature>
<keyword evidence="3" id="KW-1185">Reference proteome</keyword>
<evidence type="ECO:0000313" key="3">
    <source>
        <dbReference type="Proteomes" id="UP000319825"/>
    </source>
</evidence>
<reference evidence="2 3" key="1">
    <citation type="submission" date="2019-07" db="EMBL/GenBank/DDBJ databases">
        <title>R&amp;d 2014.</title>
        <authorList>
            <person name="Klenk H.-P."/>
        </authorList>
    </citation>
    <scope>NUCLEOTIDE SEQUENCE [LARGE SCALE GENOMIC DNA]</scope>
    <source>
        <strain evidence="2 3">DSM 43868</strain>
    </source>
</reference>
<dbReference type="Proteomes" id="UP000319825">
    <property type="component" value="Unassembled WGS sequence"/>
</dbReference>